<evidence type="ECO:0000256" key="1">
    <source>
        <dbReference type="SAM" id="MobiDB-lite"/>
    </source>
</evidence>
<feature type="region of interest" description="Disordered" evidence="1">
    <location>
        <begin position="169"/>
        <end position="194"/>
    </location>
</feature>
<dbReference type="GO" id="GO:0005524">
    <property type="term" value="F:ATP binding"/>
    <property type="evidence" value="ECO:0007669"/>
    <property type="project" value="UniProtKB-KW"/>
</dbReference>
<dbReference type="InterPro" id="IPR015854">
    <property type="entry name" value="ABC_transpr_LolD-like"/>
</dbReference>
<feature type="domain" description="ABC transporter" evidence="2">
    <location>
        <begin position="96"/>
        <end position="177"/>
    </location>
</feature>
<keyword evidence="4" id="KW-1185">Reference proteome</keyword>
<dbReference type="EMBL" id="JBHVZQ010000038">
    <property type="protein sequence ID" value="MFF1277551.1"/>
    <property type="molecule type" value="Genomic_DNA"/>
</dbReference>
<organism evidence="3 4">
    <name type="scientific">Streptomyces marokkonensis</name>
    <dbReference type="NCBI Taxonomy" id="324855"/>
    <lineage>
        <taxon>Bacteria</taxon>
        <taxon>Bacillati</taxon>
        <taxon>Actinomycetota</taxon>
        <taxon>Actinomycetes</taxon>
        <taxon>Kitasatosporales</taxon>
        <taxon>Streptomycetaceae</taxon>
        <taxon>Streptomyces</taxon>
    </lineage>
</organism>
<sequence length="285" mass="29755">MHRIVRVLRGDDQDSAGTDSRRGNTARSPASPFPCNRSAPDARTRGPSPMNARTGAPTESAAPGASSARGHTPDDVITASAVVKTYGRGTAEVRALDGVSAGIPRARFTAVVGPSGSGKSTLMHCMAGLDTVTSGSIVLDGVEITGRSDRALTRLRRERIGFVFQSPRAAGTRQVAQPGDPVLQEPPPPAVRPMRRGAPLCRHALVRRADGACWDDPAAQRSVDACRVDRRRAPASSASRSASDGSNSALGRPVRATGHPAHLSRIPDSGAGRVSHEEGWTSPDS</sequence>
<evidence type="ECO:0000313" key="3">
    <source>
        <dbReference type="EMBL" id="MFF1277551.1"/>
    </source>
</evidence>
<proteinExistence type="predicted"/>
<dbReference type="Proteomes" id="UP001601627">
    <property type="component" value="Unassembled WGS sequence"/>
</dbReference>
<dbReference type="Gene3D" id="3.40.50.300">
    <property type="entry name" value="P-loop containing nucleotide triphosphate hydrolases"/>
    <property type="match status" value="1"/>
</dbReference>
<feature type="region of interest" description="Disordered" evidence="1">
    <location>
        <begin position="230"/>
        <end position="285"/>
    </location>
</feature>
<keyword evidence="3" id="KW-0547">Nucleotide-binding</keyword>
<feature type="compositionally biased region" description="Polar residues" evidence="1">
    <location>
        <begin position="15"/>
        <end position="28"/>
    </location>
</feature>
<keyword evidence="3" id="KW-0067">ATP-binding</keyword>
<evidence type="ECO:0000259" key="2">
    <source>
        <dbReference type="Pfam" id="PF00005"/>
    </source>
</evidence>
<accession>A0ABW6QEP2</accession>
<feature type="region of interest" description="Disordered" evidence="1">
    <location>
        <begin position="1"/>
        <end position="73"/>
    </location>
</feature>
<feature type="compositionally biased region" description="Low complexity" evidence="1">
    <location>
        <begin position="234"/>
        <end position="249"/>
    </location>
</feature>
<dbReference type="RefSeq" id="WP_388239454.1">
    <property type="nucleotide sequence ID" value="NZ_JBHVZQ010000038.1"/>
</dbReference>
<dbReference type="SUPFAM" id="SSF52540">
    <property type="entry name" value="P-loop containing nucleoside triphosphate hydrolases"/>
    <property type="match status" value="1"/>
</dbReference>
<comment type="caution">
    <text evidence="3">The sequence shown here is derived from an EMBL/GenBank/DDBJ whole genome shotgun (WGS) entry which is preliminary data.</text>
</comment>
<gene>
    <name evidence="3" type="ORF">ACFVZC_29770</name>
</gene>
<reference evidence="3 4" key="1">
    <citation type="submission" date="2024-09" db="EMBL/GenBank/DDBJ databases">
        <title>The Natural Products Discovery Center: Release of the First 8490 Sequenced Strains for Exploring Actinobacteria Biosynthetic Diversity.</title>
        <authorList>
            <person name="Kalkreuter E."/>
            <person name="Kautsar S.A."/>
            <person name="Yang D."/>
            <person name="Bader C.D."/>
            <person name="Teijaro C.N."/>
            <person name="Fluegel L."/>
            <person name="Davis C.M."/>
            <person name="Simpson J.R."/>
            <person name="Lauterbach L."/>
            <person name="Steele A.D."/>
            <person name="Gui C."/>
            <person name="Meng S."/>
            <person name="Li G."/>
            <person name="Viehrig K."/>
            <person name="Ye F."/>
            <person name="Su P."/>
            <person name="Kiefer A.F."/>
            <person name="Nichols A."/>
            <person name="Cepeda A.J."/>
            <person name="Yan W."/>
            <person name="Fan B."/>
            <person name="Jiang Y."/>
            <person name="Adhikari A."/>
            <person name="Zheng C.-J."/>
            <person name="Schuster L."/>
            <person name="Cowan T.M."/>
            <person name="Smanski M.J."/>
            <person name="Chevrette M.G."/>
            <person name="De Carvalho L.P.S."/>
            <person name="Shen B."/>
        </authorList>
    </citation>
    <scope>NUCLEOTIDE SEQUENCE [LARGE SCALE GENOMIC DNA]</scope>
    <source>
        <strain evidence="3 4">NPDC058328</strain>
    </source>
</reference>
<dbReference type="PANTHER" id="PTHR24220">
    <property type="entry name" value="IMPORT ATP-BINDING PROTEIN"/>
    <property type="match status" value="1"/>
</dbReference>
<dbReference type="PANTHER" id="PTHR24220:SF685">
    <property type="entry name" value="ABC TRANSPORTER RELATED"/>
    <property type="match status" value="1"/>
</dbReference>
<name>A0ABW6QEP2_9ACTN</name>
<dbReference type="Pfam" id="PF00005">
    <property type="entry name" value="ABC_tran"/>
    <property type="match status" value="1"/>
</dbReference>
<dbReference type="InterPro" id="IPR003439">
    <property type="entry name" value="ABC_transporter-like_ATP-bd"/>
</dbReference>
<dbReference type="InterPro" id="IPR027417">
    <property type="entry name" value="P-loop_NTPase"/>
</dbReference>
<protein>
    <submittedName>
        <fullName evidence="3">ATP-binding cassette domain-containing protein</fullName>
    </submittedName>
</protein>
<evidence type="ECO:0000313" key="4">
    <source>
        <dbReference type="Proteomes" id="UP001601627"/>
    </source>
</evidence>